<evidence type="ECO:0000313" key="11">
    <source>
        <dbReference type="EMBL" id="JAV01026.1"/>
    </source>
</evidence>
<evidence type="ECO:0000256" key="5">
    <source>
        <dbReference type="ARBA" id="ARBA00022989"/>
    </source>
</evidence>
<evidence type="ECO:0000256" key="4">
    <source>
        <dbReference type="ARBA" id="ARBA00022692"/>
    </source>
</evidence>
<evidence type="ECO:0000256" key="9">
    <source>
        <dbReference type="SAM" id="Phobius"/>
    </source>
</evidence>
<comment type="similarity">
    <text evidence="2">Belongs to the wax synthase family.</text>
</comment>
<keyword evidence="3 11" id="KW-0808">Transferase</keyword>
<feature type="transmembrane region" description="Helical" evidence="9">
    <location>
        <begin position="259"/>
        <end position="276"/>
    </location>
</feature>
<evidence type="ECO:0000256" key="7">
    <source>
        <dbReference type="ARBA" id="ARBA00023136"/>
    </source>
</evidence>
<sequence length="339" mass="39125">MEEELKCLIKVGVATIISVSYCYLLPPKIKPGVIRLVSILPVCALFLVLPLFFSYLVFSFITLFFLGVANLRLILFSFDQGPLFPLPSNLFQFTCFTCFPIQRQQQNPKSQDQIFKWIFPVKVAIFLVLLQVYNHRQNFPPTLLLILHPLNVYLSVEIFLAILRNMLTIILGCDLEPHFNEPYLATSLQDFWGRRWNLIVSATLRESVYMPVRRLCQGLISSQYATLIGVFATFIFSGVAHEVVFLYQTREMPTGEVTLFFVLHGVCTTAEVALKRTAFMQRWSVRPVVSWLLTIAFVSVTSVWLFFPQLIRSNVTDRCSDEIFLLVDFFTRKLFNLFP</sequence>
<dbReference type="GO" id="GO:0006629">
    <property type="term" value="P:lipid metabolic process"/>
    <property type="evidence" value="ECO:0007669"/>
    <property type="project" value="UniProtKB-KW"/>
</dbReference>
<evidence type="ECO:0000259" key="10">
    <source>
        <dbReference type="Pfam" id="PF13813"/>
    </source>
</evidence>
<proteinExistence type="inferred from homology"/>
<gene>
    <name evidence="11" type="ORF">MP_TR20818_c0_g1_i1_g.59066</name>
</gene>
<evidence type="ECO:0000256" key="3">
    <source>
        <dbReference type="ARBA" id="ARBA00022679"/>
    </source>
</evidence>
<dbReference type="EMBL" id="GEVM01004913">
    <property type="protein sequence ID" value="JAV01026.1"/>
    <property type="molecule type" value="Transcribed_RNA"/>
</dbReference>
<keyword evidence="6" id="KW-0443">Lipid metabolism</keyword>
<dbReference type="AlphaFoldDB" id="A0A1J3K8V4"/>
<dbReference type="InterPro" id="IPR017088">
    <property type="entry name" value="Wax_synthase_Magnoliopsida"/>
</dbReference>
<evidence type="ECO:0000256" key="1">
    <source>
        <dbReference type="ARBA" id="ARBA00004141"/>
    </source>
</evidence>
<evidence type="ECO:0000256" key="8">
    <source>
        <dbReference type="ARBA" id="ARBA00023315"/>
    </source>
</evidence>
<dbReference type="PANTHER" id="PTHR31595">
    <property type="entry name" value="LONG-CHAIN-ALCOHOL O-FATTY-ACYLTRANSFERASE 3-RELATED"/>
    <property type="match status" value="1"/>
</dbReference>
<feature type="transmembrane region" description="Helical" evidence="9">
    <location>
        <begin position="288"/>
        <end position="307"/>
    </location>
</feature>
<dbReference type="PIRSF" id="PIRSF037006">
    <property type="entry name" value="Wax_synthase"/>
    <property type="match status" value="1"/>
</dbReference>
<comment type="subcellular location">
    <subcellularLocation>
        <location evidence="1">Membrane</location>
        <topology evidence="1">Multi-pass membrane protein</topology>
    </subcellularLocation>
</comment>
<protein>
    <submittedName>
        <fullName evidence="11">Putative long-chain-alcohol O-fatty-acyltransferase 7</fullName>
    </submittedName>
</protein>
<feature type="transmembrane region" description="Helical" evidence="9">
    <location>
        <begin position="7"/>
        <end position="26"/>
    </location>
</feature>
<keyword evidence="8 11" id="KW-0012">Acyltransferase</keyword>
<dbReference type="InterPro" id="IPR032805">
    <property type="entry name" value="Wax_synthase_dom"/>
</dbReference>
<dbReference type="InterPro" id="IPR044851">
    <property type="entry name" value="Wax_synthase"/>
</dbReference>
<evidence type="ECO:0000256" key="2">
    <source>
        <dbReference type="ARBA" id="ARBA00007282"/>
    </source>
</evidence>
<dbReference type="Pfam" id="PF13813">
    <property type="entry name" value="MBOAT_2"/>
    <property type="match status" value="1"/>
</dbReference>
<evidence type="ECO:0000256" key="6">
    <source>
        <dbReference type="ARBA" id="ARBA00023098"/>
    </source>
</evidence>
<feature type="transmembrane region" description="Helical" evidence="9">
    <location>
        <begin position="224"/>
        <end position="247"/>
    </location>
</feature>
<feature type="transmembrane region" description="Helical" evidence="9">
    <location>
        <begin position="145"/>
        <end position="163"/>
    </location>
</feature>
<reference evidence="11" key="1">
    <citation type="submission" date="2016-07" db="EMBL/GenBank/DDBJ databases">
        <title>De novo transcriptome assembly of four accessions of the metal hyperaccumulator plant Noccaea caerulescens.</title>
        <authorList>
            <person name="Blande D."/>
            <person name="Halimaa P."/>
            <person name="Tervahauta A.I."/>
            <person name="Aarts M.G."/>
            <person name="Karenlampi S.O."/>
        </authorList>
    </citation>
    <scope>NUCLEOTIDE SEQUENCE</scope>
</reference>
<dbReference type="PANTHER" id="PTHR31595:SF31">
    <property type="entry name" value="LONG-CHAIN-ALCOHOL O-FATTY-ACYLTRANSFERASE 7-RELATED"/>
    <property type="match status" value="1"/>
</dbReference>
<accession>A0A1J3K8V4</accession>
<keyword evidence="7 9" id="KW-0472">Membrane</keyword>
<keyword evidence="5 9" id="KW-1133">Transmembrane helix</keyword>
<name>A0A1J3K8V4_NOCCA</name>
<dbReference type="GO" id="GO:0008374">
    <property type="term" value="F:O-acyltransferase activity"/>
    <property type="evidence" value="ECO:0007669"/>
    <property type="project" value="InterPro"/>
</dbReference>
<dbReference type="GO" id="GO:0016020">
    <property type="term" value="C:membrane"/>
    <property type="evidence" value="ECO:0007669"/>
    <property type="project" value="UniProtKB-SubCell"/>
</dbReference>
<feature type="transmembrane region" description="Helical" evidence="9">
    <location>
        <begin position="114"/>
        <end position="133"/>
    </location>
</feature>
<keyword evidence="4 9" id="KW-0812">Transmembrane</keyword>
<organism evidence="11">
    <name type="scientific">Noccaea caerulescens</name>
    <name type="common">Alpine penny-cress</name>
    <name type="synonym">Thlaspi caerulescens</name>
    <dbReference type="NCBI Taxonomy" id="107243"/>
    <lineage>
        <taxon>Eukaryota</taxon>
        <taxon>Viridiplantae</taxon>
        <taxon>Streptophyta</taxon>
        <taxon>Embryophyta</taxon>
        <taxon>Tracheophyta</taxon>
        <taxon>Spermatophyta</taxon>
        <taxon>Magnoliopsida</taxon>
        <taxon>eudicotyledons</taxon>
        <taxon>Gunneridae</taxon>
        <taxon>Pentapetalae</taxon>
        <taxon>rosids</taxon>
        <taxon>malvids</taxon>
        <taxon>Brassicales</taxon>
        <taxon>Brassicaceae</taxon>
        <taxon>Coluteocarpeae</taxon>
        <taxon>Noccaea</taxon>
    </lineage>
</organism>
<feature type="domain" description="Wax synthase" evidence="10">
    <location>
        <begin position="176"/>
        <end position="263"/>
    </location>
</feature>